<evidence type="ECO:0000313" key="4">
    <source>
        <dbReference type="Proteomes" id="UP000186594"/>
    </source>
</evidence>
<comment type="caution">
    <text evidence="3">The sequence shown here is derived from an EMBL/GenBank/DDBJ whole genome shotgun (WGS) entry which is preliminary data.</text>
</comment>
<proteinExistence type="predicted"/>
<gene>
    <name evidence="3" type="ORF">NEOLI_004939</name>
</gene>
<keyword evidence="4" id="KW-1185">Reference proteome</keyword>
<evidence type="ECO:0000313" key="3">
    <source>
        <dbReference type="EMBL" id="OLL24446.1"/>
    </source>
</evidence>
<accession>A0A1U7LP55</accession>
<name>A0A1U7LP55_NEOID</name>
<evidence type="ECO:0000256" key="2">
    <source>
        <dbReference type="SAM" id="MobiDB-lite"/>
    </source>
</evidence>
<dbReference type="EMBL" id="LXFE01000794">
    <property type="protein sequence ID" value="OLL24446.1"/>
    <property type="molecule type" value="Genomic_DNA"/>
</dbReference>
<feature type="compositionally biased region" description="Polar residues" evidence="2">
    <location>
        <begin position="60"/>
        <end position="75"/>
    </location>
</feature>
<keyword evidence="1" id="KW-0175">Coiled coil</keyword>
<organism evidence="3 4">
    <name type="scientific">Neolecta irregularis (strain DAH-3)</name>
    <dbReference type="NCBI Taxonomy" id="1198029"/>
    <lineage>
        <taxon>Eukaryota</taxon>
        <taxon>Fungi</taxon>
        <taxon>Dikarya</taxon>
        <taxon>Ascomycota</taxon>
        <taxon>Taphrinomycotina</taxon>
        <taxon>Neolectales</taxon>
        <taxon>Neolectaceae</taxon>
        <taxon>Neolecta</taxon>
    </lineage>
</organism>
<evidence type="ECO:0000256" key="1">
    <source>
        <dbReference type="SAM" id="Coils"/>
    </source>
</evidence>
<sequence>MNSPKSSKDPSRSPVAMPGRLNRLSLVDKLESHPIQRITTARTTKRMSLNLGIPIAPSPTVASKQSPRLLRSQSDANSPNILEMIAYEERRVGELKEELARAELDLENLKQKWQATAHGLVDPMDLAMSNREEPVFETGKRLVKEGVHIFSQNSQHHPEILFKK</sequence>
<feature type="coiled-coil region" evidence="1">
    <location>
        <begin position="85"/>
        <end position="112"/>
    </location>
</feature>
<dbReference type="OrthoDB" id="4097086at2759"/>
<protein>
    <submittedName>
        <fullName evidence="3">Uncharacterized protein</fullName>
    </submittedName>
</protein>
<dbReference type="Proteomes" id="UP000186594">
    <property type="component" value="Unassembled WGS sequence"/>
</dbReference>
<dbReference type="AlphaFoldDB" id="A0A1U7LP55"/>
<feature type="region of interest" description="Disordered" evidence="2">
    <location>
        <begin position="56"/>
        <end position="75"/>
    </location>
</feature>
<reference evidence="3 4" key="1">
    <citation type="submission" date="2016-04" db="EMBL/GenBank/DDBJ databases">
        <title>Evolutionary innovation and constraint leading to complex multicellularity in the Ascomycota.</title>
        <authorList>
            <person name="Cisse O."/>
            <person name="Nguyen A."/>
            <person name="Hewitt D.A."/>
            <person name="Jedd G."/>
            <person name="Stajich J.E."/>
        </authorList>
    </citation>
    <scope>NUCLEOTIDE SEQUENCE [LARGE SCALE GENOMIC DNA]</scope>
    <source>
        <strain evidence="3 4">DAH-3</strain>
    </source>
</reference>